<evidence type="ECO:0000259" key="6">
    <source>
        <dbReference type="PROSITE" id="PS50089"/>
    </source>
</evidence>
<keyword evidence="3" id="KW-0862">Zinc</keyword>
<feature type="domain" description="RING-type" evidence="6">
    <location>
        <begin position="571"/>
        <end position="616"/>
    </location>
</feature>
<evidence type="ECO:0000256" key="1">
    <source>
        <dbReference type="ARBA" id="ARBA00022723"/>
    </source>
</evidence>
<dbReference type="Gene3D" id="3.30.40.10">
    <property type="entry name" value="Zinc/RING finger domain, C3HC4 (zinc finger)"/>
    <property type="match status" value="1"/>
</dbReference>
<feature type="compositionally biased region" description="Acidic residues" evidence="5">
    <location>
        <begin position="251"/>
        <end position="263"/>
    </location>
</feature>
<feature type="region of interest" description="Disordered" evidence="5">
    <location>
        <begin position="220"/>
        <end position="275"/>
    </location>
</feature>
<keyword evidence="1" id="KW-0479">Metal-binding</keyword>
<evidence type="ECO:0000313" key="7">
    <source>
        <dbReference type="EMBL" id="CAJ0573260.1"/>
    </source>
</evidence>
<name>A0AA36CR33_9BILA</name>
<proteinExistence type="predicted"/>
<evidence type="ECO:0000256" key="2">
    <source>
        <dbReference type="ARBA" id="ARBA00022771"/>
    </source>
</evidence>
<dbReference type="AlphaFoldDB" id="A0AA36CR33"/>
<feature type="non-terminal residue" evidence="7">
    <location>
        <position position="1"/>
    </location>
</feature>
<dbReference type="Proteomes" id="UP001177023">
    <property type="component" value="Unassembled WGS sequence"/>
</dbReference>
<dbReference type="Pfam" id="PF13639">
    <property type="entry name" value="zf-RING_2"/>
    <property type="match status" value="1"/>
</dbReference>
<dbReference type="SMART" id="SM00184">
    <property type="entry name" value="RING"/>
    <property type="match status" value="1"/>
</dbReference>
<keyword evidence="2 4" id="KW-0863">Zinc-finger</keyword>
<dbReference type="CDD" id="cd16448">
    <property type="entry name" value="RING-H2"/>
    <property type="match status" value="1"/>
</dbReference>
<dbReference type="InterPro" id="IPR001965">
    <property type="entry name" value="Znf_PHD"/>
</dbReference>
<sequence length="632" mass="72182">MLLDIMSAPFLYSLAGQLPYPNECCFVLGLYHFGLAQWWFLDFEMESLPTDLEFWVRQAELAERYWERYKIAMEIREMAAETNCEKGNEGSKKPKCVQRLVPLLAISTRARTPEPELVDRPAEPQKPISLPEPIRCHKCQSFIQPTKDLYYRMDCSEDCDLILHKQCFQEGMEKQGFHKKREYKGTKCLTDACLGDVYEIMTFGLDNQETLFVKVNARPEKQPTKEEKKLKKKEAILRARRQSERQKGEDQDLEDGAVEEEPDLTASPEKPVPVESQAFAKQTWTAPLEDKYGAACQDKKKEGKPKKNKEFVTLPGATRSPPLEPDPVVYAPVEWRGVVPDMNTDVGLKWLLENISGEKREILASFDEPRTLQDTGAALFKIYEGIRCTASGVPFRKIRGAFVELFGAEALSVSDGGKARAWLNLTEWFIISKTAGKIMVKRNRKGTNELDAATAAMGELQIQPPVPMDDVKRPLGRIRPPDGLRKAPNAARIRSLSPNSDFFADALRDKYTPKYLRGDRRRVPALPADRDQRKKTRDALQKHIQDWNKHLADSEEVLKARTDRVTLDQSCPICRDFLGDTIKRSCERCGNTFHMKCIQDWLNTAKTGISSCPLCRHRWMDDLQFPALPRAH</sequence>
<evidence type="ECO:0000256" key="3">
    <source>
        <dbReference type="ARBA" id="ARBA00022833"/>
    </source>
</evidence>
<dbReference type="InterPro" id="IPR013083">
    <property type="entry name" value="Znf_RING/FYVE/PHD"/>
</dbReference>
<evidence type="ECO:0000256" key="5">
    <source>
        <dbReference type="SAM" id="MobiDB-lite"/>
    </source>
</evidence>
<accession>A0AA36CR33</accession>
<reference evidence="7" key="1">
    <citation type="submission" date="2023-06" db="EMBL/GenBank/DDBJ databases">
        <authorList>
            <person name="Delattre M."/>
        </authorList>
    </citation>
    <scope>NUCLEOTIDE SEQUENCE</scope>
    <source>
        <strain evidence="7">AF72</strain>
    </source>
</reference>
<feature type="region of interest" description="Disordered" evidence="5">
    <location>
        <begin position="296"/>
        <end position="325"/>
    </location>
</feature>
<dbReference type="PANTHER" id="PTHR21540">
    <property type="entry name" value="RING FINGER AND SWIM DOMAIN-CONTAINING PROTEIN 2"/>
    <property type="match status" value="1"/>
</dbReference>
<dbReference type="InterPro" id="IPR039903">
    <property type="entry name" value="Zswim2"/>
</dbReference>
<dbReference type="InterPro" id="IPR001841">
    <property type="entry name" value="Znf_RING"/>
</dbReference>
<dbReference type="GO" id="GO:0008270">
    <property type="term" value="F:zinc ion binding"/>
    <property type="evidence" value="ECO:0007669"/>
    <property type="project" value="UniProtKB-KW"/>
</dbReference>
<dbReference type="EMBL" id="CATQJA010002617">
    <property type="protein sequence ID" value="CAJ0573260.1"/>
    <property type="molecule type" value="Genomic_DNA"/>
</dbReference>
<dbReference type="SUPFAM" id="SSF57850">
    <property type="entry name" value="RING/U-box"/>
    <property type="match status" value="1"/>
</dbReference>
<organism evidence="7 8">
    <name type="scientific">Mesorhabditis spiculigera</name>
    <dbReference type="NCBI Taxonomy" id="96644"/>
    <lineage>
        <taxon>Eukaryota</taxon>
        <taxon>Metazoa</taxon>
        <taxon>Ecdysozoa</taxon>
        <taxon>Nematoda</taxon>
        <taxon>Chromadorea</taxon>
        <taxon>Rhabditida</taxon>
        <taxon>Rhabditina</taxon>
        <taxon>Rhabditomorpha</taxon>
        <taxon>Rhabditoidea</taxon>
        <taxon>Rhabditidae</taxon>
        <taxon>Mesorhabditinae</taxon>
        <taxon>Mesorhabditis</taxon>
    </lineage>
</organism>
<dbReference type="GO" id="GO:0061630">
    <property type="term" value="F:ubiquitin protein ligase activity"/>
    <property type="evidence" value="ECO:0007669"/>
    <property type="project" value="InterPro"/>
</dbReference>
<protein>
    <recommendedName>
        <fullName evidence="6">RING-type domain-containing protein</fullName>
    </recommendedName>
</protein>
<dbReference type="PROSITE" id="PS50089">
    <property type="entry name" value="ZF_RING_2"/>
    <property type="match status" value="1"/>
</dbReference>
<evidence type="ECO:0000313" key="8">
    <source>
        <dbReference type="Proteomes" id="UP001177023"/>
    </source>
</evidence>
<gene>
    <name evidence="7" type="ORF">MSPICULIGERA_LOCUS11623</name>
</gene>
<dbReference type="SMART" id="SM00249">
    <property type="entry name" value="PHD"/>
    <property type="match status" value="1"/>
</dbReference>
<keyword evidence="8" id="KW-1185">Reference proteome</keyword>
<feature type="region of interest" description="Disordered" evidence="5">
    <location>
        <begin position="465"/>
        <end position="486"/>
    </location>
</feature>
<feature type="compositionally biased region" description="Basic and acidic residues" evidence="5">
    <location>
        <begin position="220"/>
        <end position="250"/>
    </location>
</feature>
<comment type="caution">
    <text evidence="7">The sequence shown here is derived from an EMBL/GenBank/DDBJ whole genome shotgun (WGS) entry which is preliminary data.</text>
</comment>
<evidence type="ECO:0000256" key="4">
    <source>
        <dbReference type="PROSITE-ProRule" id="PRU00175"/>
    </source>
</evidence>
<feature type="compositionally biased region" description="Basic and acidic residues" evidence="5">
    <location>
        <begin position="469"/>
        <end position="485"/>
    </location>
</feature>